<name>A0A844T5R1_9BRAD</name>
<evidence type="ECO:0000313" key="1">
    <source>
        <dbReference type="EMBL" id="MVT74453.1"/>
    </source>
</evidence>
<organism evidence="1 2">
    <name type="scientific">Bradyrhizobium cajani</name>
    <dbReference type="NCBI Taxonomy" id="1928661"/>
    <lineage>
        <taxon>Bacteria</taxon>
        <taxon>Pseudomonadati</taxon>
        <taxon>Pseudomonadota</taxon>
        <taxon>Alphaproteobacteria</taxon>
        <taxon>Hyphomicrobiales</taxon>
        <taxon>Nitrobacteraceae</taxon>
        <taxon>Bradyrhizobium</taxon>
    </lineage>
</organism>
<comment type="caution">
    <text evidence="1">The sequence shown here is derived from an EMBL/GenBank/DDBJ whole genome shotgun (WGS) entry which is preliminary data.</text>
</comment>
<gene>
    <name evidence="1" type="ORF">GPL20_15645</name>
</gene>
<evidence type="ECO:0000313" key="2">
    <source>
        <dbReference type="Proteomes" id="UP000449969"/>
    </source>
</evidence>
<dbReference type="EMBL" id="WQNE01000011">
    <property type="protein sequence ID" value="MVT74453.1"/>
    <property type="molecule type" value="Genomic_DNA"/>
</dbReference>
<sequence length="194" mass="21528">MAGRERAPNVRRTDLERRMADICNLGPLQMPVLSPSQTYSPTWTDERIELLKRHFEAGLSCSEIAADIGVSRNAVIGKLSRLNLTRGRPASERKRQDAGFAPARAPKTVPRLQYEMLATIYGETDAPVVTGPIDEANRCSLLELSENRCRWPISTPGADDFCFCGNTAPDGQPYCAGHSRLAYRPNSRLRVARL</sequence>
<dbReference type="Pfam" id="PF07750">
    <property type="entry name" value="GcrA"/>
    <property type="match status" value="1"/>
</dbReference>
<dbReference type="OrthoDB" id="9798071at2"/>
<dbReference type="InterPro" id="IPR011681">
    <property type="entry name" value="GcrA"/>
</dbReference>
<reference evidence="1 2" key="1">
    <citation type="submission" date="2019-12" db="EMBL/GenBank/DDBJ databases">
        <title>Draft genome sequences Bradyrhizobium cajani AMBPC1010, Bradyrhizobium pachyrhizi AMBPC1040 and Bradyrhizobium yuanmingense ALSPC3051, three plant growth promoting strains isolated from nodules of Cajanus cajan L. in Dominican Republic.</title>
        <authorList>
            <person name="Flores-Felix J.D."/>
            <person name="Araujo J."/>
            <person name="Diaz-Alcantara C."/>
            <person name="Gonzalez-Andres F."/>
            <person name="Velazquez E."/>
        </authorList>
    </citation>
    <scope>NUCLEOTIDE SEQUENCE [LARGE SCALE GENOMIC DNA]</scope>
    <source>
        <strain evidence="1 2">1010</strain>
    </source>
</reference>
<accession>A0A844T5R1</accession>
<dbReference type="Proteomes" id="UP000449969">
    <property type="component" value="Unassembled WGS sequence"/>
</dbReference>
<dbReference type="AlphaFoldDB" id="A0A844T5R1"/>
<proteinExistence type="predicted"/>
<dbReference type="Gene3D" id="1.10.10.60">
    <property type="entry name" value="Homeodomain-like"/>
    <property type="match status" value="1"/>
</dbReference>
<protein>
    <submittedName>
        <fullName evidence="1">GcrA-like regulator</fullName>
    </submittedName>
</protein>
<keyword evidence="2" id="KW-1185">Reference proteome</keyword>